<evidence type="ECO:0000313" key="2">
    <source>
        <dbReference type="EMBL" id="PMD59620.1"/>
    </source>
</evidence>
<name>A0A2J6T9A1_9HELO</name>
<dbReference type="RefSeq" id="XP_024736524.1">
    <property type="nucleotide sequence ID" value="XM_024874833.1"/>
</dbReference>
<accession>A0A2J6T9A1</accession>
<organism evidence="2 3">
    <name type="scientific">Hyaloscypha bicolor E</name>
    <dbReference type="NCBI Taxonomy" id="1095630"/>
    <lineage>
        <taxon>Eukaryota</taxon>
        <taxon>Fungi</taxon>
        <taxon>Dikarya</taxon>
        <taxon>Ascomycota</taxon>
        <taxon>Pezizomycotina</taxon>
        <taxon>Leotiomycetes</taxon>
        <taxon>Helotiales</taxon>
        <taxon>Hyaloscyphaceae</taxon>
        <taxon>Hyaloscypha</taxon>
        <taxon>Hyaloscypha bicolor</taxon>
    </lineage>
</organism>
<dbReference type="Proteomes" id="UP000235371">
    <property type="component" value="Unassembled WGS sequence"/>
</dbReference>
<dbReference type="OrthoDB" id="5420958at2759"/>
<evidence type="ECO:0000313" key="3">
    <source>
        <dbReference type="Proteomes" id="UP000235371"/>
    </source>
</evidence>
<proteinExistence type="predicted"/>
<keyword evidence="1" id="KW-0812">Transmembrane</keyword>
<feature type="non-terminal residue" evidence="2">
    <location>
        <position position="1"/>
    </location>
</feature>
<evidence type="ECO:0008006" key="4">
    <source>
        <dbReference type="Google" id="ProtNLM"/>
    </source>
</evidence>
<keyword evidence="1" id="KW-0472">Membrane</keyword>
<dbReference type="GeneID" id="36582913"/>
<dbReference type="EMBL" id="KZ613813">
    <property type="protein sequence ID" value="PMD59620.1"/>
    <property type="molecule type" value="Genomic_DNA"/>
</dbReference>
<gene>
    <name evidence="2" type="ORF">K444DRAFT_529683</name>
</gene>
<dbReference type="AlphaFoldDB" id="A0A2J6T9A1"/>
<dbReference type="InParanoid" id="A0A2J6T9A1"/>
<reference evidence="2 3" key="1">
    <citation type="submission" date="2016-04" db="EMBL/GenBank/DDBJ databases">
        <title>A degradative enzymes factory behind the ericoid mycorrhizal symbiosis.</title>
        <authorList>
            <consortium name="DOE Joint Genome Institute"/>
            <person name="Martino E."/>
            <person name="Morin E."/>
            <person name="Grelet G."/>
            <person name="Kuo A."/>
            <person name="Kohler A."/>
            <person name="Daghino S."/>
            <person name="Barry K."/>
            <person name="Choi C."/>
            <person name="Cichocki N."/>
            <person name="Clum A."/>
            <person name="Copeland A."/>
            <person name="Hainaut M."/>
            <person name="Haridas S."/>
            <person name="Labutti K."/>
            <person name="Lindquist E."/>
            <person name="Lipzen A."/>
            <person name="Khouja H.-R."/>
            <person name="Murat C."/>
            <person name="Ohm R."/>
            <person name="Olson A."/>
            <person name="Spatafora J."/>
            <person name="Veneault-Fourrey C."/>
            <person name="Henrissat B."/>
            <person name="Grigoriev I."/>
            <person name="Martin F."/>
            <person name="Perotto S."/>
        </authorList>
    </citation>
    <scope>NUCLEOTIDE SEQUENCE [LARGE SCALE GENOMIC DNA]</scope>
    <source>
        <strain evidence="2 3">E</strain>
    </source>
</reference>
<evidence type="ECO:0000256" key="1">
    <source>
        <dbReference type="SAM" id="Phobius"/>
    </source>
</evidence>
<sequence>NMDETGFCISVLNGKIIIIYLNIKAIYLADPDNRELLTIIETISASGEVIILFLILKGEILLEEYFNNDLDTETVFAISSTGYTNNVLSLKYIKHFHN</sequence>
<protein>
    <recommendedName>
        <fullName evidence="4">DDE-1 domain-containing protein</fullName>
    </recommendedName>
</protein>
<keyword evidence="3" id="KW-1185">Reference proteome</keyword>
<feature type="transmembrane region" description="Helical" evidence="1">
    <location>
        <begin position="36"/>
        <end position="56"/>
    </location>
</feature>
<keyword evidence="1" id="KW-1133">Transmembrane helix</keyword>